<name>A0AAN7TEU3_9PEZI</name>
<dbReference type="Proteomes" id="UP001310890">
    <property type="component" value="Unassembled WGS sequence"/>
</dbReference>
<evidence type="ECO:0000256" key="1">
    <source>
        <dbReference type="ARBA" id="ARBA00022438"/>
    </source>
</evidence>
<dbReference type="InterPro" id="IPR001466">
    <property type="entry name" value="Beta-lactam-related"/>
</dbReference>
<dbReference type="SUPFAM" id="SSF56601">
    <property type="entry name" value="beta-lactamase/transpeptidase-like"/>
    <property type="match status" value="1"/>
</dbReference>
<dbReference type="NCBIfam" id="NF009622">
    <property type="entry name" value="PRK13128.1"/>
    <property type="match status" value="1"/>
</dbReference>
<dbReference type="PANTHER" id="PTHR46825">
    <property type="entry name" value="D-ALANYL-D-ALANINE-CARBOXYPEPTIDASE/ENDOPEPTIDASE AMPH"/>
    <property type="match status" value="1"/>
</dbReference>
<dbReference type="Pfam" id="PF00144">
    <property type="entry name" value="Beta-lactamase"/>
    <property type="match status" value="1"/>
</dbReference>
<protein>
    <recommendedName>
        <fullName evidence="7">Beta-lactamase/transpeptidase-like protein</fullName>
    </recommendedName>
</protein>
<evidence type="ECO:0000259" key="4">
    <source>
        <dbReference type="Pfam" id="PF07930"/>
    </source>
</evidence>
<dbReference type="InterPro" id="IPR027279">
    <property type="entry name" value="D_amino_pept/lipop_sf"/>
</dbReference>
<keyword evidence="1" id="KW-0378">Hydrolase</keyword>
<dbReference type="SUPFAM" id="SSF50886">
    <property type="entry name" value="D-aminopeptidase, middle and C-terminal domains"/>
    <property type="match status" value="2"/>
</dbReference>
<evidence type="ECO:0000313" key="6">
    <source>
        <dbReference type="Proteomes" id="UP001310890"/>
    </source>
</evidence>
<reference evidence="5" key="1">
    <citation type="submission" date="2023-08" db="EMBL/GenBank/DDBJ databases">
        <title>Black Yeasts Isolated from many extreme environments.</title>
        <authorList>
            <person name="Coleine C."/>
            <person name="Stajich J.E."/>
            <person name="Selbmann L."/>
        </authorList>
    </citation>
    <scope>NUCLEOTIDE SEQUENCE</scope>
    <source>
        <strain evidence="5">CCFEE 5401</strain>
    </source>
</reference>
<dbReference type="PANTHER" id="PTHR46825:SF9">
    <property type="entry name" value="BETA-LACTAMASE-RELATED DOMAIN-CONTAINING PROTEIN"/>
    <property type="match status" value="1"/>
</dbReference>
<evidence type="ECO:0000256" key="2">
    <source>
        <dbReference type="ARBA" id="ARBA00038215"/>
    </source>
</evidence>
<proteinExistence type="inferred from homology"/>
<organism evidence="5 6">
    <name type="scientific">Meristemomyces frigidus</name>
    <dbReference type="NCBI Taxonomy" id="1508187"/>
    <lineage>
        <taxon>Eukaryota</taxon>
        <taxon>Fungi</taxon>
        <taxon>Dikarya</taxon>
        <taxon>Ascomycota</taxon>
        <taxon>Pezizomycotina</taxon>
        <taxon>Dothideomycetes</taxon>
        <taxon>Dothideomycetidae</taxon>
        <taxon>Mycosphaerellales</taxon>
        <taxon>Teratosphaeriaceae</taxon>
        <taxon>Meristemomyces</taxon>
    </lineage>
</organism>
<evidence type="ECO:0000313" key="5">
    <source>
        <dbReference type="EMBL" id="KAK5112224.1"/>
    </source>
</evidence>
<keyword evidence="1" id="KW-0645">Protease</keyword>
<feature type="domain" description="D-aminopeptidase" evidence="4">
    <location>
        <begin position="354"/>
        <end position="540"/>
    </location>
</feature>
<dbReference type="Pfam" id="PF07930">
    <property type="entry name" value="DAP_B"/>
    <property type="match status" value="1"/>
</dbReference>
<dbReference type="Gene3D" id="2.40.128.50">
    <property type="match status" value="2"/>
</dbReference>
<sequence length="543" mass="60173">MSHSNPNIETILNAVPHLRRGPGGVIAVIKDGQVLGQRAWGYADLDQRIPMTTKTAFPICSISKQMVCLAMVSLLKTPTKAMQARREDTSKQFDAALRQLLPNLDTEKVRMQDLYNMQSGIRDYWAMTTLWGARPDDQFSLLHHADQALQRIKSFHFEPGTEYSYSNVNFHVLGRILENVSGMSLAQLLSERLFVPAGMTTAHLCPNTNGLPLPIVGYEGNETTGFFKAINRIEWAGDAGIAASLEDMIAYEKYLDHSLTEPGSLYAQSSKQQHFKNGTPAAYGYGLARADLAGRKSIAHGGALRGFRHERVQLPDERLSVVVMYNFETPPNIPVDYVVEKLLNWEEPKPEIFTAAKGWKGDYLDPETELSISITHGDREKPNTLGLSYGPGTHEELITLTSEHEANSDSMKAKLEGDTLHVERLVENRTIKASRITPLTETEKAQISSADYTGRYFCEESDSTFTISGDQGTLYGAFDGFLGRGPIWLMRPLGKDVWSLGNPRGLDSTPPGDWTVVFKRGGGGVEGATLGCWLARKVKYVRS</sequence>
<keyword evidence="1" id="KW-0031">Aminopeptidase</keyword>
<feature type="domain" description="Beta-lactamase-related" evidence="3">
    <location>
        <begin position="20"/>
        <end position="330"/>
    </location>
</feature>
<dbReference type="InterPro" id="IPR050491">
    <property type="entry name" value="AmpC-like"/>
</dbReference>
<dbReference type="InterPro" id="IPR012856">
    <property type="entry name" value="DAP_B_dom"/>
</dbReference>
<gene>
    <name evidence="5" type="ORF">LTR62_004385</name>
</gene>
<accession>A0AAN7TEU3</accession>
<comment type="similarity">
    <text evidence="2">Belongs to the peptidase S12 family.</text>
</comment>
<dbReference type="AlphaFoldDB" id="A0AAN7TEU3"/>
<dbReference type="GO" id="GO:0004177">
    <property type="term" value="F:aminopeptidase activity"/>
    <property type="evidence" value="ECO:0007669"/>
    <property type="project" value="UniProtKB-KW"/>
</dbReference>
<evidence type="ECO:0008006" key="7">
    <source>
        <dbReference type="Google" id="ProtNLM"/>
    </source>
</evidence>
<dbReference type="InterPro" id="IPR012338">
    <property type="entry name" value="Beta-lactam/transpept-like"/>
</dbReference>
<dbReference type="Gene3D" id="3.40.710.10">
    <property type="entry name" value="DD-peptidase/beta-lactamase superfamily"/>
    <property type="match status" value="1"/>
</dbReference>
<comment type="caution">
    <text evidence="5">The sequence shown here is derived from an EMBL/GenBank/DDBJ whole genome shotgun (WGS) entry which is preliminary data.</text>
</comment>
<dbReference type="EMBL" id="JAVRRL010000032">
    <property type="protein sequence ID" value="KAK5112224.1"/>
    <property type="molecule type" value="Genomic_DNA"/>
</dbReference>
<evidence type="ECO:0000259" key="3">
    <source>
        <dbReference type="Pfam" id="PF00144"/>
    </source>
</evidence>